<dbReference type="EMBL" id="VJSY01000022">
    <property type="protein sequence ID" value="MDR8754795.1"/>
    <property type="molecule type" value="Genomic_DNA"/>
</dbReference>
<organism evidence="2 3">
    <name type="scientific">Burkholderia pseudomultivorans</name>
    <dbReference type="NCBI Taxonomy" id="1207504"/>
    <lineage>
        <taxon>Bacteria</taxon>
        <taxon>Pseudomonadati</taxon>
        <taxon>Pseudomonadota</taxon>
        <taxon>Betaproteobacteria</taxon>
        <taxon>Burkholderiales</taxon>
        <taxon>Burkholderiaceae</taxon>
        <taxon>Burkholderia</taxon>
        <taxon>Burkholderia cepacia complex</taxon>
    </lineage>
</organism>
<protein>
    <submittedName>
        <fullName evidence="2">Peptide ABC transporter ATPase</fullName>
    </submittedName>
</protein>
<dbReference type="Proteomes" id="UP000494162">
    <property type="component" value="Unassembled WGS sequence"/>
</dbReference>
<sequence length="168" mass="18341">MGADGGEGKCASASISGSFFHLPGPRRVNHEECVMTKPDVLKGDIKSQAQEADRHNLARPAVNGALWARGLTTQRVADLFRTLPGLPGHWMQLQNEVNAGNRYFYGVQNGHQTTEEGKALIRWIADAVVSAAGQAGFDFPLQQLRFTADTGWLKLYRVGGRVLVLSRP</sequence>
<dbReference type="EMBL" id="CABVPP010000016">
    <property type="protein sequence ID" value="VWB56258.1"/>
    <property type="molecule type" value="Genomic_DNA"/>
</dbReference>
<evidence type="ECO:0000313" key="4">
    <source>
        <dbReference type="Proteomes" id="UP001248067"/>
    </source>
</evidence>
<name>A0A6P2KHU0_9BURK</name>
<gene>
    <name evidence="2" type="ORF">BPS26883_02627</name>
    <name evidence="1" type="ORF">FEQ00_03219</name>
</gene>
<accession>A0A6P2KHU0</accession>
<reference evidence="1 4" key="1">
    <citation type="submission" date="2019-06" db="EMBL/GenBank/DDBJ databases">
        <title>Evolution of Burkholderia multivorans in the lungs of Cystic Fibrosis patients.</title>
        <authorList>
            <person name="Moreira L.M."/>
        </authorList>
    </citation>
    <scope>NUCLEOTIDE SEQUENCE [LARGE SCALE GENOMIC DNA]</scope>
    <source>
        <strain evidence="1 4">VC13239</strain>
    </source>
</reference>
<keyword evidence="4" id="KW-1185">Reference proteome</keyword>
<reference evidence="2 3" key="2">
    <citation type="submission" date="2019-09" db="EMBL/GenBank/DDBJ databases">
        <authorList>
            <person name="Depoorter E."/>
        </authorList>
    </citation>
    <scope>NUCLEOTIDE SEQUENCE [LARGE SCALE GENOMIC DNA]</scope>
    <source>
        <strain evidence="2">LMG 26883</strain>
    </source>
</reference>
<evidence type="ECO:0000313" key="2">
    <source>
        <dbReference type="EMBL" id="VWB56258.1"/>
    </source>
</evidence>
<dbReference type="AlphaFoldDB" id="A0A6P2KHU0"/>
<dbReference type="Proteomes" id="UP001248067">
    <property type="component" value="Unassembled WGS sequence"/>
</dbReference>
<proteinExistence type="predicted"/>
<evidence type="ECO:0000313" key="1">
    <source>
        <dbReference type="EMBL" id="MDR8754795.1"/>
    </source>
</evidence>
<evidence type="ECO:0000313" key="3">
    <source>
        <dbReference type="Proteomes" id="UP000494162"/>
    </source>
</evidence>